<sequence>MEWARATCADGRIITGVIRGDALHPRAHLGAEEDTGAPEPLANLTLLPPCTPAKFIGLWNNFHAAAERNGWTPPDHPLYFLKPDTALSGPGATVTLPACAGRVLFEGELGIVIGKTCHNATADQAQDAIFGYTCVNDLTSIDILNADPSFPQWTRAKGFDGFGVIGPVIATGLDWQALTIKVLVDGRERQSYPASDMIMPPSQIVSLLSRDMTLHPGDVIACGTSIGARPIKVGNKVEVVIEGIGTLTVTLAAEDAAG</sequence>
<dbReference type="PANTHER" id="PTHR11820:SF7">
    <property type="entry name" value="ACYLPYRUVASE FAHD1, MITOCHONDRIAL"/>
    <property type="match status" value="1"/>
</dbReference>
<accession>A0A2G8RAQ8</accession>
<dbReference type="InterPro" id="IPR036663">
    <property type="entry name" value="Fumarylacetoacetase_C_sf"/>
</dbReference>
<reference evidence="3 4" key="1">
    <citation type="submission" date="2013-09" db="EMBL/GenBank/DDBJ databases">
        <title>Genome sequencing of Phaeobacter antarcticus sp. nov. SM1211.</title>
        <authorList>
            <person name="Zhang X.-Y."/>
            <person name="Liu C."/>
            <person name="Chen X.-L."/>
            <person name="Xie B.-B."/>
            <person name="Qin Q.-L."/>
            <person name="Rong J.-C."/>
            <person name="Zhang Y.-Z."/>
        </authorList>
    </citation>
    <scope>NUCLEOTIDE SEQUENCE [LARGE SCALE GENOMIC DNA]</scope>
    <source>
        <strain evidence="3 4">SM1211</strain>
    </source>
</reference>
<dbReference type="EMBL" id="AWWI01000121">
    <property type="protein sequence ID" value="PIL18583.1"/>
    <property type="molecule type" value="Genomic_DNA"/>
</dbReference>
<evidence type="ECO:0000313" key="4">
    <source>
        <dbReference type="Proteomes" id="UP000231259"/>
    </source>
</evidence>
<keyword evidence="4" id="KW-1185">Reference proteome</keyword>
<dbReference type="SUPFAM" id="SSF56529">
    <property type="entry name" value="FAH"/>
    <property type="match status" value="1"/>
</dbReference>
<comment type="caution">
    <text evidence="3">The sequence shown here is derived from an EMBL/GenBank/DDBJ whole genome shotgun (WGS) entry which is preliminary data.</text>
</comment>
<dbReference type="OrthoDB" id="5197601at2"/>
<dbReference type="Gene3D" id="3.90.850.10">
    <property type="entry name" value="Fumarylacetoacetase-like, C-terminal domain"/>
    <property type="match status" value="1"/>
</dbReference>
<dbReference type="PANTHER" id="PTHR11820">
    <property type="entry name" value="ACYLPYRUVASE"/>
    <property type="match status" value="1"/>
</dbReference>
<dbReference type="RefSeq" id="WP_099912233.1">
    <property type="nucleotide sequence ID" value="NZ_AWWI01000121.1"/>
</dbReference>
<name>A0A2G8RAQ8_9RHOB</name>
<dbReference type="Proteomes" id="UP000231259">
    <property type="component" value="Unassembled WGS sequence"/>
</dbReference>
<dbReference type="GO" id="GO:0046872">
    <property type="term" value="F:metal ion binding"/>
    <property type="evidence" value="ECO:0007669"/>
    <property type="project" value="UniProtKB-KW"/>
</dbReference>
<proteinExistence type="predicted"/>
<dbReference type="InterPro" id="IPR011234">
    <property type="entry name" value="Fumarylacetoacetase-like_C"/>
</dbReference>
<dbReference type="GO" id="GO:0018773">
    <property type="term" value="F:acetylpyruvate hydrolase activity"/>
    <property type="evidence" value="ECO:0007669"/>
    <property type="project" value="TreeGrafter"/>
</dbReference>
<protein>
    <recommendedName>
        <fullName evidence="2">Fumarylacetoacetase-like C-terminal domain-containing protein</fullName>
    </recommendedName>
</protein>
<evidence type="ECO:0000313" key="3">
    <source>
        <dbReference type="EMBL" id="PIL18583.1"/>
    </source>
</evidence>
<gene>
    <name evidence="3" type="ORF">P775_18590</name>
</gene>
<evidence type="ECO:0000256" key="1">
    <source>
        <dbReference type="ARBA" id="ARBA00022723"/>
    </source>
</evidence>
<feature type="domain" description="Fumarylacetoacetase-like C-terminal" evidence="2">
    <location>
        <begin position="58"/>
        <end position="251"/>
    </location>
</feature>
<keyword evidence="1" id="KW-0479">Metal-binding</keyword>
<organism evidence="3 4">
    <name type="scientific">Puniceibacterium antarcticum</name>
    <dbReference type="NCBI Taxonomy" id="1206336"/>
    <lineage>
        <taxon>Bacteria</taxon>
        <taxon>Pseudomonadati</taxon>
        <taxon>Pseudomonadota</taxon>
        <taxon>Alphaproteobacteria</taxon>
        <taxon>Rhodobacterales</taxon>
        <taxon>Paracoccaceae</taxon>
        <taxon>Puniceibacterium</taxon>
    </lineage>
</organism>
<evidence type="ECO:0000259" key="2">
    <source>
        <dbReference type="Pfam" id="PF01557"/>
    </source>
</evidence>
<dbReference type="AlphaFoldDB" id="A0A2G8RAQ8"/>
<dbReference type="Pfam" id="PF01557">
    <property type="entry name" value="FAA_hydrolase"/>
    <property type="match status" value="1"/>
</dbReference>